<evidence type="ECO:0000313" key="6">
    <source>
        <dbReference type="Proteomes" id="UP000094527"/>
    </source>
</evidence>
<keyword evidence="5" id="KW-0808">Transferase</keyword>
<dbReference type="InterPro" id="IPR001180">
    <property type="entry name" value="CNH_dom"/>
</dbReference>
<comment type="caution">
    <text evidence="5">The sequence shown here is derived from an EMBL/GenBank/DDBJ whole genome shotgun (WGS) entry which is preliminary data.</text>
</comment>
<keyword evidence="1" id="KW-0597">Phosphoprotein</keyword>
<dbReference type="OrthoDB" id="5919042at2759"/>
<gene>
    <name evidence="5" type="ORF">Ocin01_02613</name>
</gene>
<dbReference type="PROSITE" id="PS50219">
    <property type="entry name" value="CNH"/>
    <property type="match status" value="1"/>
</dbReference>
<comment type="catalytic activity">
    <reaction evidence="2">
        <text>L-threonyl-[protein] + ATP = O-phospho-L-threonyl-[protein] + ADP + H(+)</text>
        <dbReference type="Rhea" id="RHEA:46608"/>
        <dbReference type="Rhea" id="RHEA-COMP:11060"/>
        <dbReference type="Rhea" id="RHEA-COMP:11605"/>
        <dbReference type="ChEBI" id="CHEBI:15378"/>
        <dbReference type="ChEBI" id="CHEBI:30013"/>
        <dbReference type="ChEBI" id="CHEBI:30616"/>
        <dbReference type="ChEBI" id="CHEBI:61977"/>
        <dbReference type="ChEBI" id="CHEBI:456216"/>
        <dbReference type="EC" id="2.7.11.1"/>
    </reaction>
</comment>
<reference evidence="5 6" key="1">
    <citation type="journal article" date="2016" name="Genome Biol. Evol.">
        <title>Gene Family Evolution Reflects Adaptation to Soil Environmental Stressors in the Genome of the Collembolan Orchesella cincta.</title>
        <authorList>
            <person name="Faddeeva-Vakhrusheva A."/>
            <person name="Derks M.F."/>
            <person name="Anvar S.Y."/>
            <person name="Agamennone V."/>
            <person name="Suring W."/>
            <person name="Smit S."/>
            <person name="van Straalen N.M."/>
            <person name="Roelofs D."/>
        </authorList>
    </citation>
    <scope>NUCLEOTIDE SEQUENCE [LARGE SCALE GENOMIC DNA]</scope>
    <source>
        <tissue evidence="5">Mixed pool</tissue>
    </source>
</reference>
<evidence type="ECO:0000259" key="4">
    <source>
        <dbReference type="PROSITE" id="PS50219"/>
    </source>
</evidence>
<dbReference type="PANTHER" id="PTHR22988:SF71">
    <property type="entry name" value="CITRON RHO-INTERACTING KINASE"/>
    <property type="match status" value="1"/>
</dbReference>
<evidence type="ECO:0000313" key="5">
    <source>
        <dbReference type="EMBL" id="ODN04085.1"/>
    </source>
</evidence>
<dbReference type="GO" id="GO:0005737">
    <property type="term" value="C:cytoplasm"/>
    <property type="evidence" value="ECO:0007669"/>
    <property type="project" value="TreeGrafter"/>
</dbReference>
<dbReference type="SMART" id="SM00036">
    <property type="entry name" value="CNH"/>
    <property type="match status" value="1"/>
</dbReference>
<protein>
    <submittedName>
        <fullName evidence="5">Citron Rho-interacting kinase</fullName>
    </submittedName>
</protein>
<evidence type="ECO:0000256" key="1">
    <source>
        <dbReference type="ARBA" id="ARBA00022553"/>
    </source>
</evidence>
<feature type="domain" description="CNH" evidence="4">
    <location>
        <begin position="98"/>
        <end position="387"/>
    </location>
</feature>
<dbReference type="Proteomes" id="UP000094527">
    <property type="component" value="Unassembled WGS sequence"/>
</dbReference>
<organism evidence="5 6">
    <name type="scientific">Orchesella cincta</name>
    <name type="common">Springtail</name>
    <name type="synonym">Podura cincta</name>
    <dbReference type="NCBI Taxonomy" id="48709"/>
    <lineage>
        <taxon>Eukaryota</taxon>
        <taxon>Metazoa</taxon>
        <taxon>Ecdysozoa</taxon>
        <taxon>Arthropoda</taxon>
        <taxon>Hexapoda</taxon>
        <taxon>Collembola</taxon>
        <taxon>Entomobryomorpha</taxon>
        <taxon>Entomobryoidea</taxon>
        <taxon>Orchesellidae</taxon>
        <taxon>Orchesellinae</taxon>
        <taxon>Orchesella</taxon>
    </lineage>
</organism>
<dbReference type="InterPro" id="IPR050839">
    <property type="entry name" value="Rho-assoc_Ser/Thr_Kinase"/>
</dbReference>
<dbReference type="STRING" id="48709.A0A1D2NG55"/>
<evidence type="ECO:0000256" key="3">
    <source>
        <dbReference type="ARBA" id="ARBA00048679"/>
    </source>
</evidence>
<feature type="non-terminal residue" evidence="5">
    <location>
        <position position="1"/>
    </location>
</feature>
<comment type="catalytic activity">
    <reaction evidence="3">
        <text>L-seryl-[protein] + ATP = O-phospho-L-seryl-[protein] + ADP + H(+)</text>
        <dbReference type="Rhea" id="RHEA:17989"/>
        <dbReference type="Rhea" id="RHEA-COMP:9863"/>
        <dbReference type="Rhea" id="RHEA-COMP:11604"/>
        <dbReference type="ChEBI" id="CHEBI:15378"/>
        <dbReference type="ChEBI" id="CHEBI:29999"/>
        <dbReference type="ChEBI" id="CHEBI:30616"/>
        <dbReference type="ChEBI" id="CHEBI:83421"/>
        <dbReference type="ChEBI" id="CHEBI:456216"/>
        <dbReference type="EC" id="2.7.11.1"/>
    </reaction>
</comment>
<proteinExistence type="predicted"/>
<dbReference type="Pfam" id="PF00780">
    <property type="entry name" value="CNH"/>
    <property type="match status" value="1"/>
</dbReference>
<keyword evidence="5" id="KW-0418">Kinase</keyword>
<dbReference type="GO" id="GO:0004674">
    <property type="term" value="F:protein serine/threonine kinase activity"/>
    <property type="evidence" value="ECO:0007669"/>
    <property type="project" value="UniProtKB-EC"/>
</dbReference>
<sequence length="444" mass="50277">IYFSPPESDNVEPQSKIQRACTMKVETIGEDQKSKFMYMFHKQRHDMRYWIRGIERNKRTGSVMSLNSFNISTSDDEKENQSTRFSEKLLLEDQRPLKIYVNSVYWLAASKVYLLGCDDGLYSLKSIGGKPVRIHGPKAIYQIDVLHAVKYAVFIEGPTRAVTTVYLGLLQSCAEAAECSSPRFNSDVVSKTKDCYILATRSKSSKDTIVAAASKNSLLICGWTTEGLVLVKQEIMKECITALLMTEHSVLFGNQSVLEIDTKTFQVEDFLDMTDESIYYVQIVNESHGSYPVAILDVTKSRGPKADENEYLICFQDIGIFVDSFGRRSRSEDILWSHVPVSFEYRHPYLYIFHFESVEVQLLNEKSYTRESTVTRVASKVGDRTTTQKVAKYHKVLPEVRFHPTASKASPTYVGKGSSQYGVVYFLSAVQSAKMIELSSSFAC</sequence>
<dbReference type="PANTHER" id="PTHR22988">
    <property type="entry name" value="MYOTONIC DYSTROPHY S/T KINASE-RELATED"/>
    <property type="match status" value="1"/>
</dbReference>
<keyword evidence="6" id="KW-1185">Reference proteome</keyword>
<evidence type="ECO:0000256" key="2">
    <source>
        <dbReference type="ARBA" id="ARBA00047899"/>
    </source>
</evidence>
<dbReference type="AlphaFoldDB" id="A0A1D2NG55"/>
<accession>A0A1D2NG55</accession>
<dbReference type="EMBL" id="LJIJ01000056">
    <property type="protein sequence ID" value="ODN04085.1"/>
    <property type="molecule type" value="Genomic_DNA"/>
</dbReference>
<dbReference type="GO" id="GO:0005856">
    <property type="term" value="C:cytoskeleton"/>
    <property type="evidence" value="ECO:0007669"/>
    <property type="project" value="TreeGrafter"/>
</dbReference>
<dbReference type="GO" id="GO:0031032">
    <property type="term" value="P:actomyosin structure organization"/>
    <property type="evidence" value="ECO:0007669"/>
    <property type="project" value="TreeGrafter"/>
</dbReference>
<name>A0A1D2NG55_ORCCI</name>